<comment type="caution">
    <text evidence="7">The sequence shown here is derived from an EMBL/GenBank/DDBJ whole genome shotgun (WGS) entry which is preliminary data.</text>
</comment>
<dbReference type="Proteomes" id="UP001558652">
    <property type="component" value="Unassembled WGS sequence"/>
</dbReference>
<evidence type="ECO:0000256" key="1">
    <source>
        <dbReference type="SAM" id="Coils"/>
    </source>
</evidence>
<dbReference type="InterPro" id="IPR056333">
    <property type="entry name" value="BBS7_pf_dom"/>
</dbReference>
<gene>
    <name evidence="7" type="ORF">AAG570_007945</name>
</gene>
<dbReference type="EMBL" id="JBFDAA010000022">
    <property type="protein sequence ID" value="KAL1110414.1"/>
    <property type="molecule type" value="Genomic_DNA"/>
</dbReference>
<dbReference type="Pfam" id="PF23349">
    <property type="entry name" value="BBS7_hp"/>
    <property type="match status" value="1"/>
</dbReference>
<evidence type="ECO:0000259" key="5">
    <source>
        <dbReference type="Pfam" id="PF23361"/>
    </source>
</evidence>
<proteinExistence type="predicted"/>
<evidence type="ECO:0000256" key="2">
    <source>
        <dbReference type="SAM" id="MobiDB-lite"/>
    </source>
</evidence>
<reference evidence="7 8" key="1">
    <citation type="submission" date="2024-07" db="EMBL/GenBank/DDBJ databases">
        <title>Chromosome-level genome assembly of the water stick insect Ranatra chinensis (Heteroptera: Nepidae).</title>
        <authorList>
            <person name="Liu X."/>
        </authorList>
    </citation>
    <scope>NUCLEOTIDE SEQUENCE [LARGE SCALE GENOMIC DNA]</scope>
    <source>
        <strain evidence="7">Cailab_2021Rc</strain>
        <tissue evidence="7">Muscle</tissue>
    </source>
</reference>
<keyword evidence="8" id="KW-1185">Reference proteome</keyword>
<evidence type="ECO:0000313" key="8">
    <source>
        <dbReference type="Proteomes" id="UP001558652"/>
    </source>
</evidence>
<dbReference type="InterPro" id="IPR056335">
    <property type="entry name" value="BBS7_hairpin"/>
</dbReference>
<dbReference type="SUPFAM" id="SSF50978">
    <property type="entry name" value="WD40 repeat-like"/>
    <property type="match status" value="1"/>
</dbReference>
<dbReference type="PANTHER" id="PTHR16074:SF4">
    <property type="entry name" value="BARDET-BIEDL SYNDROME 7 PROTEIN"/>
    <property type="match status" value="1"/>
</dbReference>
<feature type="domain" description="BBS7 platform" evidence="5">
    <location>
        <begin position="470"/>
        <end position="569"/>
    </location>
</feature>
<dbReference type="InterPro" id="IPR056332">
    <property type="entry name" value="Beta-prop_BBS7"/>
</dbReference>
<feature type="coiled-coil region" evidence="1">
    <location>
        <begin position="311"/>
        <end position="345"/>
    </location>
</feature>
<evidence type="ECO:0000259" key="6">
    <source>
        <dbReference type="Pfam" id="PF23743"/>
    </source>
</evidence>
<keyword evidence="1" id="KW-0175">Coiled coil</keyword>
<dbReference type="Pfam" id="PF23361">
    <property type="entry name" value="BBS7_pf"/>
    <property type="match status" value="1"/>
</dbReference>
<dbReference type="PANTHER" id="PTHR16074">
    <property type="entry name" value="BARDET-BIEDL SYNDROME 7 PROTEIN"/>
    <property type="match status" value="1"/>
</dbReference>
<dbReference type="Pfam" id="PF23743">
    <property type="entry name" value="Beta-prop_BBS7"/>
    <property type="match status" value="1"/>
</dbReference>
<evidence type="ECO:0008006" key="9">
    <source>
        <dbReference type="Google" id="ProtNLM"/>
    </source>
</evidence>
<accession>A0ABD0YF38</accession>
<protein>
    <recommendedName>
        <fullName evidence="9">Bardet-Biedl syndrome 7</fullName>
    </recommendedName>
</protein>
<dbReference type="InterPro" id="IPR056334">
    <property type="entry name" value="BBS7_GAE_dom"/>
</dbReference>
<evidence type="ECO:0000259" key="4">
    <source>
        <dbReference type="Pfam" id="PF23360"/>
    </source>
</evidence>
<evidence type="ECO:0000313" key="7">
    <source>
        <dbReference type="EMBL" id="KAL1110414.1"/>
    </source>
</evidence>
<dbReference type="AlphaFoldDB" id="A0ABD0YF38"/>
<feature type="domain" description="BBS7 helical hairpin" evidence="3">
    <location>
        <begin position="574"/>
        <end position="648"/>
    </location>
</feature>
<evidence type="ECO:0000259" key="3">
    <source>
        <dbReference type="Pfam" id="PF23349"/>
    </source>
</evidence>
<dbReference type="Pfam" id="PF23360">
    <property type="entry name" value="BBS7_GAE"/>
    <property type="match status" value="1"/>
</dbReference>
<name>A0ABD0YF38_9HEMI</name>
<sequence>VAVGGNDGVLQIFSIKKGEIQLAFKTLPGAKISTLELGGAIGSVQDKIFISSKNEVRGYTKKGKLFLSFDTNLTETIKTMYVGGSDLLVTGTHVYNHYRDCKDTNSYLCGDIISSMTALSAENVQRLTPVLACEDRTLKILKYSSLAHNIPLPSAVTTLGLLNNDGGESGDQIVYGMENGQIGLVQISRTGIKWKWLIDNPKHLDAPQCMFWYDITRDGVKELIVGRGDGSIQVYSQPFEALSDNEPLVEKYNYMGNESIMSVQAGNVGNPTFDEIVATTFTGWFFGLTTEVLERQVSREASNASMSLKMTPEEKLKLDRLRNEIEEIEQKVNREREKYQIATQEESVGISTVTLMNITDKMVLIKEDSVFQLTIEAETAIDNVLLQSDVDIKLFDVEKNSAVVSYSVCQPNSGNKLLATYRCQVNTTKINILLQSGQGSGTLNVYITPHAQPKVTHIRSYPIKQLGLYTRIHNTDLNRSCNSLTLKGGFSMAEMHSWVSQCLPEIPAKAPINEKVEYYFVSSFIGTILHCSYMKGEAQFKSDDITAISTLKDFLTKEGTKRKINLDISLVINDESIKDVMRFIFPKLEKELKLKEERELYGALKDIELNEADAISNLSRTSRKILENHTSAQDGDVNVGNRLERLQGT</sequence>
<dbReference type="InterPro" id="IPR036322">
    <property type="entry name" value="WD40_repeat_dom_sf"/>
</dbReference>
<feature type="region of interest" description="Disordered" evidence="2">
    <location>
        <begin position="627"/>
        <end position="649"/>
    </location>
</feature>
<feature type="domain" description="BBS7 GAE" evidence="4">
    <location>
        <begin position="356"/>
        <end position="461"/>
    </location>
</feature>
<feature type="non-terminal residue" evidence="7">
    <location>
        <position position="1"/>
    </location>
</feature>
<feature type="domain" description="BBS7 beta-propeller" evidence="6">
    <location>
        <begin position="1"/>
        <end position="290"/>
    </location>
</feature>
<organism evidence="7 8">
    <name type="scientific">Ranatra chinensis</name>
    <dbReference type="NCBI Taxonomy" id="642074"/>
    <lineage>
        <taxon>Eukaryota</taxon>
        <taxon>Metazoa</taxon>
        <taxon>Ecdysozoa</taxon>
        <taxon>Arthropoda</taxon>
        <taxon>Hexapoda</taxon>
        <taxon>Insecta</taxon>
        <taxon>Pterygota</taxon>
        <taxon>Neoptera</taxon>
        <taxon>Paraneoptera</taxon>
        <taxon>Hemiptera</taxon>
        <taxon>Heteroptera</taxon>
        <taxon>Panheteroptera</taxon>
        <taxon>Nepomorpha</taxon>
        <taxon>Nepidae</taxon>
        <taxon>Ranatrinae</taxon>
        <taxon>Ranatra</taxon>
    </lineage>
</organism>